<dbReference type="Gene3D" id="3.90.550.10">
    <property type="entry name" value="Spore Coat Polysaccharide Biosynthesis Protein SpsA, Chain A"/>
    <property type="match status" value="1"/>
</dbReference>
<feature type="region of interest" description="Disordered" evidence="5">
    <location>
        <begin position="158"/>
        <end position="223"/>
    </location>
</feature>
<dbReference type="PANTHER" id="PTHR43179:SF12">
    <property type="entry name" value="GALACTOFURANOSYLTRANSFERASE GLFT2"/>
    <property type="match status" value="1"/>
</dbReference>
<reference evidence="8" key="1">
    <citation type="submission" date="2016-06" db="EMBL/GenBank/DDBJ databases">
        <title>Identification of putative biosynthetic pathways for the production of bioactive secondary metabolites by the marine actinomycete Kocuria kristinae RUTW2-3.</title>
        <authorList>
            <person name="Waterworth S.C."/>
            <person name="Walmsley T.A."/>
            <person name="Matongo T."/>
            <person name="Davies-Coleman M.T."/>
            <person name="Dorrington R.A."/>
        </authorList>
    </citation>
    <scope>NUCLEOTIDE SEQUENCE [LARGE SCALE GENOMIC DNA]</scope>
    <source>
        <strain evidence="8">RUTW2-3</strain>
    </source>
</reference>
<dbReference type="Proteomes" id="UP000053171">
    <property type="component" value="Unassembled WGS sequence"/>
</dbReference>
<accession>A0A199NSC6</accession>
<keyword evidence="3" id="KW-0328">Glycosyltransferase</keyword>
<gene>
    <name evidence="8" type="ORF">AN277_0206390</name>
</gene>
<evidence type="ECO:0000259" key="6">
    <source>
        <dbReference type="Pfam" id="PF00535"/>
    </source>
</evidence>
<evidence type="ECO:0000256" key="3">
    <source>
        <dbReference type="ARBA" id="ARBA00022676"/>
    </source>
</evidence>
<dbReference type="SUPFAM" id="SSF53756">
    <property type="entry name" value="UDP-Glycosyltransferase/glycogen phosphorylase"/>
    <property type="match status" value="1"/>
</dbReference>
<dbReference type="EMBL" id="LJBJ02000011">
    <property type="protein sequence ID" value="OAX51817.1"/>
    <property type="molecule type" value="Genomic_DNA"/>
</dbReference>
<evidence type="ECO:0000256" key="5">
    <source>
        <dbReference type="SAM" id="MobiDB-lite"/>
    </source>
</evidence>
<comment type="caution">
    <text evidence="8">The sequence shown here is derived from an EMBL/GenBank/DDBJ whole genome shotgun (WGS) entry which is preliminary data.</text>
</comment>
<feature type="region of interest" description="Disordered" evidence="5">
    <location>
        <begin position="1"/>
        <end position="34"/>
    </location>
</feature>
<evidence type="ECO:0000259" key="7">
    <source>
        <dbReference type="Pfam" id="PF02709"/>
    </source>
</evidence>
<protein>
    <recommendedName>
        <fullName evidence="10">Glycosyltransferase 2-like domain-containing protein</fullName>
    </recommendedName>
</protein>
<comment type="similarity">
    <text evidence="2">Belongs to the glycosyltransferase 2 family.</text>
</comment>
<feature type="domain" description="Glycosyltransferase 2-like" evidence="6">
    <location>
        <begin position="437"/>
        <end position="563"/>
    </location>
</feature>
<feature type="domain" description="Galactosyltransferase C-terminal" evidence="7">
    <location>
        <begin position="576"/>
        <end position="623"/>
    </location>
</feature>
<dbReference type="RefSeq" id="WP_058730368.1">
    <property type="nucleotide sequence ID" value="NZ_JADPWM010000001.1"/>
</dbReference>
<sequence>MTRPEEASPEAIGSEATHTPTPGDPALPLHVVPGPPEHGVSACALDLAAALGAPVLRVPDPAALDAALPRLAGRRVHLHVTEALFGPSPEEAAERVARVAAACAGLSATLHDIPQPSDGPRNLPRRRRAYARIAAAAGAGVVVSSRHELALLAEHGTVPAAPGPGARPPRIAVVPLPLPDPPAARTAPGTSTGIQRRPDQGAASRPTAESSSTGGDAADPLDRWLPAGHGPVLGIFGFVYPGKGHEEAIDAAAALVGSPAVPAGPPVVLAVGRTAAGHEEMAETLRERAERRGVIFRITGYVPEPQLPAVLGAVDAPLCLHRHLSASGSVNSWIGLGRRPVCADSRYIREMAQLRPGTVLPLAPGELLTRLREVLADPGLTRIEDPGSLPHGRVEAARDYAAFFAPDQPELSVVIPYYDDGAPDPTPGATGTLAARRLELLLAALARQEGLGTAETIVVDDGSPAAPTLPEAVVGLRQEDRGFRAGAARNLGARRARGRVLAFLDGDTVPDPGYLAALCAPLLAGTAQVSTGRRDHAHLTGPHAGRPLESPTWLKQIHHRTRNLAGGDARTHQAVISAVLGVSRWTFLAVGGFDESLTGYGGEDWELAHRLWEAGAAFRHVPEARAVHDGPDWAARGGREDPEQKAVKNRETRALAVRIPAPWTRPAGVVFPVPQLIADLTGPALDDEGDPSDRVSAWIADLLAAVPDAAVHLPPDIGVPEVLAADPRVRAAPIPRPVQGEPAPRFRLAVRALFDPAGLAGTLRELDAAAEDGPRGGAERRARLLLPGTAQETGDAVVADAVAAELVSARAAALERAGHPVGTGMAAAVGPYPLSPDLERRWAGW</sequence>
<keyword evidence="4" id="KW-0808">Transferase</keyword>
<dbReference type="PANTHER" id="PTHR43179">
    <property type="entry name" value="RHAMNOSYLTRANSFERASE WBBL"/>
    <property type="match status" value="1"/>
</dbReference>
<dbReference type="Pfam" id="PF02709">
    <property type="entry name" value="Glyco_transf_7C"/>
    <property type="match status" value="1"/>
</dbReference>
<dbReference type="InterPro" id="IPR027791">
    <property type="entry name" value="Galactosyl_T_C"/>
</dbReference>
<evidence type="ECO:0000256" key="4">
    <source>
        <dbReference type="ARBA" id="ARBA00022679"/>
    </source>
</evidence>
<evidence type="ECO:0008006" key="10">
    <source>
        <dbReference type="Google" id="ProtNLM"/>
    </source>
</evidence>
<comment type="pathway">
    <text evidence="1">Cell wall biogenesis; cell wall polysaccharide biosynthesis.</text>
</comment>
<dbReference type="SUPFAM" id="SSF53448">
    <property type="entry name" value="Nucleotide-diphospho-sugar transferases"/>
    <property type="match status" value="1"/>
</dbReference>
<dbReference type="Pfam" id="PF00535">
    <property type="entry name" value="Glycos_transf_2"/>
    <property type="match status" value="1"/>
</dbReference>
<keyword evidence="9" id="KW-1185">Reference proteome</keyword>
<dbReference type="AlphaFoldDB" id="A0A199NSC6"/>
<evidence type="ECO:0000256" key="1">
    <source>
        <dbReference type="ARBA" id="ARBA00004776"/>
    </source>
</evidence>
<evidence type="ECO:0000256" key="2">
    <source>
        <dbReference type="ARBA" id="ARBA00006739"/>
    </source>
</evidence>
<dbReference type="InterPro" id="IPR001173">
    <property type="entry name" value="Glyco_trans_2-like"/>
</dbReference>
<proteinExistence type="inferred from homology"/>
<dbReference type="Gene3D" id="3.40.50.2000">
    <property type="entry name" value="Glycogen Phosphorylase B"/>
    <property type="match status" value="1"/>
</dbReference>
<name>A0A199NSC6_9MICC</name>
<dbReference type="GO" id="GO:0016757">
    <property type="term" value="F:glycosyltransferase activity"/>
    <property type="evidence" value="ECO:0007669"/>
    <property type="project" value="UniProtKB-KW"/>
</dbReference>
<evidence type="ECO:0000313" key="8">
    <source>
        <dbReference type="EMBL" id="OAX51817.1"/>
    </source>
</evidence>
<dbReference type="InterPro" id="IPR029044">
    <property type="entry name" value="Nucleotide-diphossugar_trans"/>
</dbReference>
<organism evidence="8 9">
    <name type="scientific">Rothia kristinae</name>
    <dbReference type="NCBI Taxonomy" id="37923"/>
    <lineage>
        <taxon>Bacteria</taxon>
        <taxon>Bacillati</taxon>
        <taxon>Actinomycetota</taxon>
        <taxon>Actinomycetes</taxon>
        <taxon>Micrococcales</taxon>
        <taxon>Micrococcaceae</taxon>
        <taxon>Rothia</taxon>
    </lineage>
</organism>
<evidence type="ECO:0000313" key="9">
    <source>
        <dbReference type="Proteomes" id="UP000053171"/>
    </source>
</evidence>